<dbReference type="InterPro" id="IPR019734">
    <property type="entry name" value="TPR_rpt"/>
</dbReference>
<feature type="signal peptide" evidence="10">
    <location>
        <begin position="1"/>
        <end position="17"/>
    </location>
</feature>
<reference evidence="13" key="1">
    <citation type="submission" date="2016-10" db="EMBL/GenBank/DDBJ databases">
        <authorList>
            <person name="Varghese N."/>
            <person name="Submissions S."/>
        </authorList>
    </citation>
    <scope>NUCLEOTIDE SEQUENCE [LARGE SCALE GENOMIC DNA]</scope>
    <source>
        <strain evidence="13">CGMCC 1.10370</strain>
    </source>
</reference>
<feature type="repeat" description="TPR" evidence="8">
    <location>
        <begin position="311"/>
        <end position="344"/>
    </location>
</feature>
<proteinExistence type="predicted"/>
<evidence type="ECO:0000313" key="13">
    <source>
        <dbReference type="Proteomes" id="UP000199672"/>
    </source>
</evidence>
<keyword evidence="9" id="KW-1133">Transmembrane helix</keyword>
<keyword evidence="10" id="KW-0732">Signal</keyword>
<keyword evidence="5" id="KW-0547">Nucleotide-binding</keyword>
<dbReference type="SMART" id="SM00028">
    <property type="entry name" value="TPR"/>
    <property type="match status" value="3"/>
</dbReference>
<organism evidence="12 13">
    <name type="scientific">Flavobacterium phragmitis</name>
    <dbReference type="NCBI Taxonomy" id="739143"/>
    <lineage>
        <taxon>Bacteria</taxon>
        <taxon>Pseudomonadati</taxon>
        <taxon>Bacteroidota</taxon>
        <taxon>Flavobacteriia</taxon>
        <taxon>Flavobacteriales</taxon>
        <taxon>Flavobacteriaceae</taxon>
        <taxon>Flavobacterium</taxon>
    </lineage>
</organism>
<dbReference type="InterPro" id="IPR036890">
    <property type="entry name" value="HATPase_C_sf"/>
</dbReference>
<evidence type="ECO:0000256" key="4">
    <source>
        <dbReference type="ARBA" id="ARBA00022679"/>
    </source>
</evidence>
<dbReference type="InterPro" id="IPR011495">
    <property type="entry name" value="Sig_transdc_His_kin_sub2_dim/P"/>
</dbReference>
<accession>A0A1I1PT06</accession>
<feature type="transmembrane region" description="Helical" evidence="9">
    <location>
        <begin position="550"/>
        <end position="570"/>
    </location>
</feature>
<evidence type="ECO:0000256" key="6">
    <source>
        <dbReference type="ARBA" id="ARBA00022777"/>
    </source>
</evidence>
<evidence type="ECO:0000256" key="2">
    <source>
        <dbReference type="ARBA" id="ARBA00012438"/>
    </source>
</evidence>
<dbReference type="Gene3D" id="3.30.565.10">
    <property type="entry name" value="Histidine kinase-like ATPase, C-terminal domain"/>
    <property type="match status" value="1"/>
</dbReference>
<dbReference type="SUPFAM" id="SSF48452">
    <property type="entry name" value="TPR-like"/>
    <property type="match status" value="2"/>
</dbReference>
<dbReference type="PROSITE" id="PS50109">
    <property type="entry name" value="HIS_KIN"/>
    <property type="match status" value="1"/>
</dbReference>
<evidence type="ECO:0000256" key="9">
    <source>
        <dbReference type="SAM" id="Phobius"/>
    </source>
</evidence>
<keyword evidence="6 12" id="KW-0418">Kinase</keyword>
<keyword evidence="4" id="KW-0808">Transferase</keyword>
<dbReference type="PANTHER" id="PTHR41523">
    <property type="entry name" value="TWO-COMPONENT SYSTEM SENSOR PROTEIN"/>
    <property type="match status" value="1"/>
</dbReference>
<dbReference type="Gene3D" id="3.30.450.20">
    <property type="entry name" value="PAS domain"/>
    <property type="match status" value="1"/>
</dbReference>
<keyword evidence="7" id="KW-0067">ATP-binding</keyword>
<dbReference type="InterPro" id="IPR011990">
    <property type="entry name" value="TPR-like_helical_dom_sf"/>
</dbReference>
<keyword evidence="13" id="KW-1185">Reference proteome</keyword>
<evidence type="ECO:0000259" key="11">
    <source>
        <dbReference type="PROSITE" id="PS50109"/>
    </source>
</evidence>
<dbReference type="STRING" id="739143.SAMN05216297_104371"/>
<dbReference type="EMBL" id="FOMH01000004">
    <property type="protein sequence ID" value="SFD13074.1"/>
    <property type="molecule type" value="Genomic_DNA"/>
</dbReference>
<dbReference type="PANTHER" id="PTHR41523:SF8">
    <property type="entry name" value="ETHYLENE RESPONSE SENSOR PROTEIN"/>
    <property type="match status" value="1"/>
</dbReference>
<feature type="domain" description="Histidine kinase" evidence="11">
    <location>
        <begin position="610"/>
        <end position="807"/>
    </location>
</feature>
<name>A0A1I1PT06_9FLAO</name>
<dbReference type="SUPFAM" id="SSF56327">
    <property type="entry name" value="LDH C-terminal domain-like"/>
    <property type="match status" value="1"/>
</dbReference>
<evidence type="ECO:0000313" key="12">
    <source>
        <dbReference type="EMBL" id="SFD13074.1"/>
    </source>
</evidence>
<dbReference type="InterPro" id="IPR015955">
    <property type="entry name" value="Lactate_DH/Glyco_Ohase_4_C"/>
</dbReference>
<evidence type="ECO:0000256" key="10">
    <source>
        <dbReference type="SAM" id="SignalP"/>
    </source>
</evidence>
<dbReference type="Pfam" id="PF13581">
    <property type="entry name" value="HATPase_c_2"/>
    <property type="match status" value="1"/>
</dbReference>
<evidence type="ECO:0000256" key="1">
    <source>
        <dbReference type="ARBA" id="ARBA00000085"/>
    </source>
</evidence>
<keyword evidence="9" id="KW-0812">Transmembrane</keyword>
<dbReference type="SMART" id="SM00387">
    <property type="entry name" value="HATPase_c"/>
    <property type="match status" value="1"/>
</dbReference>
<dbReference type="AlphaFoldDB" id="A0A1I1PT06"/>
<keyword evidence="3" id="KW-0597">Phosphoprotein</keyword>
<dbReference type="GO" id="GO:0016616">
    <property type="term" value="F:oxidoreductase activity, acting on the CH-OH group of donors, NAD or NADP as acceptor"/>
    <property type="evidence" value="ECO:0007669"/>
    <property type="project" value="InterPro"/>
</dbReference>
<dbReference type="OrthoDB" id="9767435at2"/>
<dbReference type="GO" id="GO:0004673">
    <property type="term" value="F:protein histidine kinase activity"/>
    <property type="evidence" value="ECO:0007669"/>
    <property type="project" value="UniProtKB-EC"/>
</dbReference>
<dbReference type="Pfam" id="PF07568">
    <property type="entry name" value="HisKA_2"/>
    <property type="match status" value="1"/>
</dbReference>
<sequence length="812" mass="93857">MKRIIFYLILLVSYASAGQLSPTVAKYNLPKKRLLIQACSMYLFNANQGAIDVDSSVVLACKAYKLPVALAYDEGFNNGSYLIGKDLMEKGNINSVIKLLAKTKGENRIKLSLQLGNFYLFKPGTKPEDLQNAKTYIDDAVRTSNQLKDKKWQHQSLLLLGKYYYQANNQSEGKKIFSSIIAEYRKQNDQLKLAEALDAYGTLLFNQDPEKEKLLQETVSIYASLGLEEKRIENYMKITTIYFWTGKINDAKKRLYKNLVDLRKIGFTHQQFAETTIVFIELAQRNIPTALYYALKSIKRMEAERDYTFGDIFYMRLGDVYNHYGHHEEALQLYKKSIEIGQHTFDTGTWYKSFFSSVAAISLKGKTKEALEYIHFMTTKYPPKSTFDKMSVAYITANCYDQLGNFVQAEKYFKETYQYSQQINSPETFREVMHQNTVIALFYIKTKRPKEAKFYTDQVIASLKPHDIRYSSEALKLLLYKTDSINGDYKTALEHYKEYNRISDSLHGVNKNRQIDELKIQYETKNKEQEIKLLNQESNLKEVALKKSKMLNSVSIWSLVLLLITVGLLYNRYRLKQRNNVKLELKEKEISKANADLRHLLDEKEWLLKEIHHRVKNNLQTVISLLNSQSAYLENDMALSAIKNSQHRIHSMSLIHQKLYNSENISTINMPNYIKELVEYLRESFSLGQRIRFEVKVDPLELDVAQAVPLGLILNEAITNSIKYAFPNDRTGMIYITLEAKDEKQYVLTISDNGIGFDPNLNDKKANSFGMSLIRGLSDDIDGNLTMENNNGTILKIEFAQEFPLNPKRKSI</sequence>
<dbReference type="InterPro" id="IPR003594">
    <property type="entry name" value="HATPase_dom"/>
</dbReference>
<evidence type="ECO:0000256" key="7">
    <source>
        <dbReference type="ARBA" id="ARBA00022840"/>
    </source>
</evidence>
<evidence type="ECO:0000256" key="8">
    <source>
        <dbReference type="PROSITE-ProRule" id="PRU00339"/>
    </source>
</evidence>
<keyword evidence="9" id="KW-0472">Membrane</keyword>
<dbReference type="InterPro" id="IPR005467">
    <property type="entry name" value="His_kinase_dom"/>
</dbReference>
<comment type="catalytic activity">
    <reaction evidence="1">
        <text>ATP + protein L-histidine = ADP + protein N-phospho-L-histidine.</text>
        <dbReference type="EC" id="2.7.13.3"/>
    </reaction>
</comment>
<dbReference type="SUPFAM" id="SSF55874">
    <property type="entry name" value="ATPase domain of HSP90 chaperone/DNA topoisomerase II/histidine kinase"/>
    <property type="match status" value="1"/>
</dbReference>
<dbReference type="Gene3D" id="1.25.40.10">
    <property type="entry name" value="Tetratricopeptide repeat domain"/>
    <property type="match status" value="2"/>
</dbReference>
<feature type="chain" id="PRO_5011669819" description="histidine kinase" evidence="10">
    <location>
        <begin position="18"/>
        <end position="812"/>
    </location>
</feature>
<keyword evidence="8" id="KW-0802">TPR repeat</keyword>
<dbReference type="RefSeq" id="WP_091492828.1">
    <property type="nucleotide sequence ID" value="NZ_FOMH01000004.1"/>
</dbReference>
<evidence type="ECO:0000256" key="5">
    <source>
        <dbReference type="ARBA" id="ARBA00022741"/>
    </source>
</evidence>
<dbReference type="EC" id="2.7.13.3" evidence="2"/>
<evidence type="ECO:0000256" key="3">
    <source>
        <dbReference type="ARBA" id="ARBA00022553"/>
    </source>
</evidence>
<dbReference type="Proteomes" id="UP000199672">
    <property type="component" value="Unassembled WGS sequence"/>
</dbReference>
<dbReference type="GO" id="GO:0005524">
    <property type="term" value="F:ATP binding"/>
    <property type="evidence" value="ECO:0007669"/>
    <property type="project" value="UniProtKB-KW"/>
</dbReference>
<protein>
    <recommendedName>
        <fullName evidence="2">histidine kinase</fullName>
        <ecNumber evidence="2">2.7.13.3</ecNumber>
    </recommendedName>
</protein>
<dbReference type="PROSITE" id="PS50005">
    <property type="entry name" value="TPR"/>
    <property type="match status" value="1"/>
</dbReference>
<gene>
    <name evidence="12" type="ORF">SAMN05216297_104371</name>
</gene>